<comment type="caution">
    <text evidence="4">The sequence shown here is derived from an EMBL/GenBank/DDBJ whole genome shotgun (WGS) entry which is preliminary data.</text>
</comment>
<dbReference type="SUPFAM" id="SSF56300">
    <property type="entry name" value="Metallo-dependent phosphatases"/>
    <property type="match status" value="1"/>
</dbReference>
<keyword evidence="5" id="KW-1185">Reference proteome</keyword>
<dbReference type="PANTHER" id="PTHR11124">
    <property type="entry name" value="VACUOLAR SORTING PROTEIN VPS29"/>
    <property type="match status" value="1"/>
</dbReference>
<dbReference type="Proteomes" id="UP000215059">
    <property type="component" value="Unassembled WGS sequence"/>
</dbReference>
<dbReference type="GO" id="GO:0016787">
    <property type="term" value="F:hydrolase activity"/>
    <property type="evidence" value="ECO:0007669"/>
    <property type="project" value="UniProtKB-UniRule"/>
</dbReference>
<dbReference type="RefSeq" id="WP_094250686.1">
    <property type="nucleotide sequence ID" value="NZ_JBHLXL010000001.1"/>
</dbReference>
<accession>A0A235FD59</accession>
<dbReference type="InterPro" id="IPR024654">
    <property type="entry name" value="Calcineurin-like_PHP_lpxH"/>
</dbReference>
<comment type="similarity">
    <text evidence="1 2">Belongs to the metallophosphoesterase superfamily. YfcE family.</text>
</comment>
<reference evidence="4 5" key="1">
    <citation type="submission" date="2017-07" db="EMBL/GenBank/DDBJ databases">
        <title>Fictibacillus sp. nov. GDSW-R2A3 Genome sequencing and assembly.</title>
        <authorList>
            <person name="Mayilraj S."/>
        </authorList>
    </citation>
    <scope>NUCLEOTIDE SEQUENCE [LARGE SCALE GENOMIC DNA]</scope>
    <source>
        <strain evidence="4 5">GDSW-R2A3</strain>
    </source>
</reference>
<protein>
    <recommendedName>
        <fullName evidence="2">Phosphoesterase</fullName>
        <ecNumber evidence="2">3.1.4.-</ecNumber>
    </recommendedName>
</protein>
<gene>
    <name evidence="4" type="ORF">CGZ90_02150</name>
</gene>
<dbReference type="NCBIfam" id="TIGR00040">
    <property type="entry name" value="yfcE"/>
    <property type="match status" value="1"/>
</dbReference>
<dbReference type="InterPro" id="IPR000979">
    <property type="entry name" value="Phosphodiesterase_MJ0936/Vps29"/>
</dbReference>
<dbReference type="InterPro" id="IPR029052">
    <property type="entry name" value="Metallo-depent_PP-like"/>
</dbReference>
<sequence>MKIVIISDTHMPRKAPKLPTMLLQELSEADHIIHAGDVTGMELLKSLTTFAPVTAVSGNVDEEHVKKMLPKKAQLLFDGVSIGIVHGHEGKGRTTKERAWRSFEQDVPDIIIFGHSHIPHHEIFEQTVLFNPGSPTDKRRQKQFSFGVLAIENRHAELKTIYFD</sequence>
<evidence type="ECO:0000256" key="1">
    <source>
        <dbReference type="ARBA" id="ARBA00008950"/>
    </source>
</evidence>
<proteinExistence type="inferred from homology"/>
<dbReference type="AlphaFoldDB" id="A0A235FD59"/>
<name>A0A235FD59_9BACL</name>
<dbReference type="OrthoDB" id="9800565at2"/>
<dbReference type="GO" id="GO:0046872">
    <property type="term" value="F:metal ion binding"/>
    <property type="evidence" value="ECO:0007669"/>
    <property type="project" value="UniProtKB-KW"/>
</dbReference>
<keyword evidence="2" id="KW-0479">Metal-binding</keyword>
<dbReference type="Pfam" id="PF12850">
    <property type="entry name" value="Metallophos_2"/>
    <property type="match status" value="1"/>
</dbReference>
<dbReference type="Gene3D" id="3.60.21.10">
    <property type="match status" value="1"/>
</dbReference>
<evidence type="ECO:0000256" key="2">
    <source>
        <dbReference type="RuleBase" id="RU362039"/>
    </source>
</evidence>
<dbReference type="EC" id="3.1.4.-" evidence="2"/>
<organism evidence="4 5">
    <name type="scientific">Fictibacillus aquaticus</name>
    <dbReference type="NCBI Taxonomy" id="2021314"/>
    <lineage>
        <taxon>Bacteria</taxon>
        <taxon>Bacillati</taxon>
        <taxon>Bacillota</taxon>
        <taxon>Bacilli</taxon>
        <taxon>Bacillales</taxon>
        <taxon>Fictibacillaceae</taxon>
        <taxon>Fictibacillus</taxon>
    </lineage>
</organism>
<evidence type="ECO:0000259" key="3">
    <source>
        <dbReference type="Pfam" id="PF12850"/>
    </source>
</evidence>
<dbReference type="EMBL" id="NOII01000001">
    <property type="protein sequence ID" value="OYD58725.1"/>
    <property type="molecule type" value="Genomic_DNA"/>
</dbReference>
<comment type="cofactor">
    <cofactor evidence="2">
        <name>a divalent metal cation</name>
        <dbReference type="ChEBI" id="CHEBI:60240"/>
    </cofactor>
</comment>
<feature type="domain" description="Calcineurin-like phosphoesterase" evidence="3">
    <location>
        <begin position="1"/>
        <end position="153"/>
    </location>
</feature>
<evidence type="ECO:0000313" key="5">
    <source>
        <dbReference type="Proteomes" id="UP000215059"/>
    </source>
</evidence>
<evidence type="ECO:0000313" key="4">
    <source>
        <dbReference type="EMBL" id="OYD58725.1"/>
    </source>
</evidence>